<protein>
    <submittedName>
        <fullName evidence="1">Uncharacterized protein</fullName>
    </submittedName>
</protein>
<evidence type="ECO:0000313" key="1">
    <source>
        <dbReference type="EMBL" id="SHG22276.1"/>
    </source>
</evidence>
<keyword evidence="2" id="KW-1185">Reference proteome</keyword>
<evidence type="ECO:0000313" key="2">
    <source>
        <dbReference type="Proteomes" id="UP000186132"/>
    </source>
</evidence>
<reference evidence="1 2" key="1">
    <citation type="submission" date="2016-11" db="EMBL/GenBank/DDBJ databases">
        <authorList>
            <person name="Jaros S."/>
            <person name="Januszkiewicz K."/>
            <person name="Wedrychowicz H."/>
        </authorList>
    </citation>
    <scope>NUCLEOTIDE SEQUENCE [LARGE SCALE GENOMIC DNA]</scope>
    <source>
        <strain evidence="1 2">DSM 45627</strain>
    </source>
</reference>
<proteinExistence type="predicted"/>
<sequence length="288" mass="31946">MLPAMTSLVRVSRGVWRDPAAVADLAGRAAALLSVCPPDSVVAGVTATQLRGLWLPPWLTDPTLPIEVIVHCGQDELEARPHSIRPEIRARRQHLRPDEVTTFAALPVVTEARAWVDLAARLGSADLVALGDSVLRGPTGVADLVEMVGRAVRRRGVVRARSVLPYLDGRSRSRPESHLRYAIVTSGLPRPEVNIPIFSDIGEWLAEPDLSYDDVKLALEYQGADHAAVRRMRRDITREMDVEMRGGWRTAEFGPAEVFGRPDQVATRVRRLRMECAALLGRRDPWQR</sequence>
<organism evidence="1 2">
    <name type="scientific">Jatrophihabitans endophyticus</name>
    <dbReference type="NCBI Taxonomy" id="1206085"/>
    <lineage>
        <taxon>Bacteria</taxon>
        <taxon>Bacillati</taxon>
        <taxon>Actinomycetota</taxon>
        <taxon>Actinomycetes</taxon>
        <taxon>Jatrophihabitantales</taxon>
        <taxon>Jatrophihabitantaceae</taxon>
        <taxon>Jatrophihabitans</taxon>
    </lineage>
</organism>
<dbReference type="Proteomes" id="UP000186132">
    <property type="component" value="Unassembled WGS sequence"/>
</dbReference>
<name>A0A1M5I1U7_9ACTN</name>
<dbReference type="AlphaFoldDB" id="A0A1M5I1U7"/>
<gene>
    <name evidence="1" type="ORF">SAMN05443575_1724</name>
</gene>
<dbReference type="EMBL" id="FQVU01000002">
    <property type="protein sequence ID" value="SHG22276.1"/>
    <property type="molecule type" value="Genomic_DNA"/>
</dbReference>
<dbReference type="STRING" id="1206085.SAMN05443575_1724"/>
<accession>A0A1M5I1U7</accession>